<protein>
    <recommendedName>
        <fullName evidence="4">Retrotransposon gag domain-containing protein</fullName>
    </recommendedName>
</protein>
<accession>A0AAU9MLN2</accession>
<feature type="compositionally biased region" description="Basic and acidic residues" evidence="1">
    <location>
        <begin position="149"/>
        <end position="158"/>
    </location>
</feature>
<dbReference type="Proteomes" id="UP001157418">
    <property type="component" value="Unassembled WGS sequence"/>
</dbReference>
<name>A0AAU9MLN2_9ASTR</name>
<evidence type="ECO:0000256" key="1">
    <source>
        <dbReference type="SAM" id="MobiDB-lite"/>
    </source>
</evidence>
<organism evidence="2 3">
    <name type="scientific">Lactuca virosa</name>
    <dbReference type="NCBI Taxonomy" id="75947"/>
    <lineage>
        <taxon>Eukaryota</taxon>
        <taxon>Viridiplantae</taxon>
        <taxon>Streptophyta</taxon>
        <taxon>Embryophyta</taxon>
        <taxon>Tracheophyta</taxon>
        <taxon>Spermatophyta</taxon>
        <taxon>Magnoliopsida</taxon>
        <taxon>eudicotyledons</taxon>
        <taxon>Gunneridae</taxon>
        <taxon>Pentapetalae</taxon>
        <taxon>asterids</taxon>
        <taxon>campanulids</taxon>
        <taxon>Asterales</taxon>
        <taxon>Asteraceae</taxon>
        <taxon>Cichorioideae</taxon>
        <taxon>Cichorieae</taxon>
        <taxon>Lactucinae</taxon>
        <taxon>Lactuca</taxon>
    </lineage>
</organism>
<comment type="caution">
    <text evidence="2">The sequence shown here is derived from an EMBL/GenBank/DDBJ whole genome shotgun (WGS) entry which is preliminary data.</text>
</comment>
<dbReference type="AlphaFoldDB" id="A0AAU9MLN2"/>
<evidence type="ECO:0000313" key="2">
    <source>
        <dbReference type="EMBL" id="CAH1426707.1"/>
    </source>
</evidence>
<sequence>MDLRTLSDDLLTRVLESDSTAYEAWTRIQNIFLNNKGSRAAALEHEFNNLTLRAMPFLEDYCQRLKELSDELNDVDCPLNEKRLVLQLFRGLPTEYEPVDVYINQTLPPWETACSMLQLEHQRQYARDSLSPADVAAAVTHKTSNPPPNRRDTSASNR</sequence>
<gene>
    <name evidence="2" type="ORF">LVIROSA_LOCUS13772</name>
</gene>
<keyword evidence="3" id="KW-1185">Reference proteome</keyword>
<dbReference type="Pfam" id="PF14223">
    <property type="entry name" value="Retrotran_gag_2"/>
    <property type="match status" value="1"/>
</dbReference>
<proteinExistence type="predicted"/>
<dbReference type="PANTHER" id="PTHR47481">
    <property type="match status" value="1"/>
</dbReference>
<feature type="region of interest" description="Disordered" evidence="1">
    <location>
        <begin position="133"/>
        <end position="158"/>
    </location>
</feature>
<dbReference type="EMBL" id="CAKMRJ010002223">
    <property type="protein sequence ID" value="CAH1426707.1"/>
    <property type="molecule type" value="Genomic_DNA"/>
</dbReference>
<evidence type="ECO:0008006" key="4">
    <source>
        <dbReference type="Google" id="ProtNLM"/>
    </source>
</evidence>
<evidence type="ECO:0000313" key="3">
    <source>
        <dbReference type="Proteomes" id="UP001157418"/>
    </source>
</evidence>
<dbReference type="PANTHER" id="PTHR47481:SF40">
    <property type="entry name" value="RETROTRANSPOSON GAG DOMAIN-CONTAINING PROTEIN"/>
    <property type="match status" value="1"/>
</dbReference>
<reference evidence="2 3" key="1">
    <citation type="submission" date="2022-01" db="EMBL/GenBank/DDBJ databases">
        <authorList>
            <person name="Xiong W."/>
            <person name="Schranz E."/>
        </authorList>
    </citation>
    <scope>NUCLEOTIDE SEQUENCE [LARGE SCALE GENOMIC DNA]</scope>
</reference>